<accession>A0A5S5D791</accession>
<comment type="caution">
    <text evidence="2">The sequence shown here is derived from an EMBL/GenBank/DDBJ whole genome shotgun (WGS) entry which is preliminary data.</text>
</comment>
<evidence type="ECO:0000313" key="2">
    <source>
        <dbReference type="EMBL" id="TYP90916.1"/>
    </source>
</evidence>
<dbReference type="OrthoDB" id="6021991at2"/>
<sequence length="161" mass="18230">MKNSVENYKEIKGWGIDADPLNEPTYPMKNKEAEGNAALWERPIQQQPSVEILHSNERPNLSAVFGETIPPQGLSGALRRYAFKYSESRYRHWLPLLLADRINEIEGIVQDIKDGKFPNLVAERGWKARWQFGKKKILKDAAIGIGIGLAAYVLLKSKANK</sequence>
<dbReference type="Proteomes" id="UP000325105">
    <property type="component" value="Unassembled WGS sequence"/>
</dbReference>
<keyword evidence="1" id="KW-0472">Membrane</keyword>
<gene>
    <name evidence="2" type="ORF">BC792_12314</name>
</gene>
<keyword evidence="1" id="KW-1133">Transmembrane helix</keyword>
<name>A0A5S5D791_9SPHI</name>
<evidence type="ECO:0000256" key="1">
    <source>
        <dbReference type="SAM" id="Phobius"/>
    </source>
</evidence>
<protein>
    <submittedName>
        <fullName evidence="2">Uncharacterized protein</fullName>
    </submittedName>
</protein>
<evidence type="ECO:0000313" key="3">
    <source>
        <dbReference type="Proteomes" id="UP000325105"/>
    </source>
</evidence>
<proteinExistence type="predicted"/>
<keyword evidence="1" id="KW-0812">Transmembrane</keyword>
<keyword evidence="3" id="KW-1185">Reference proteome</keyword>
<organism evidence="2 3">
    <name type="scientific">Sphingobacterium allocomposti</name>
    <dbReference type="NCBI Taxonomy" id="415956"/>
    <lineage>
        <taxon>Bacteria</taxon>
        <taxon>Pseudomonadati</taxon>
        <taxon>Bacteroidota</taxon>
        <taxon>Sphingobacteriia</taxon>
        <taxon>Sphingobacteriales</taxon>
        <taxon>Sphingobacteriaceae</taxon>
        <taxon>Sphingobacterium</taxon>
    </lineage>
</organism>
<dbReference type="AlphaFoldDB" id="A0A5S5D791"/>
<dbReference type="EMBL" id="VNHX01000023">
    <property type="protein sequence ID" value="TYP90916.1"/>
    <property type="molecule type" value="Genomic_DNA"/>
</dbReference>
<feature type="transmembrane region" description="Helical" evidence="1">
    <location>
        <begin position="137"/>
        <end position="155"/>
    </location>
</feature>
<dbReference type="RefSeq" id="WP_148909794.1">
    <property type="nucleotide sequence ID" value="NZ_VNHX01000023.1"/>
</dbReference>
<reference evidence="2 3" key="1">
    <citation type="submission" date="2019-07" db="EMBL/GenBank/DDBJ databases">
        <title>Genomic Encyclopedia of Archaeal and Bacterial Type Strains, Phase II (KMG-II): from individual species to whole genera.</title>
        <authorList>
            <person name="Goeker M."/>
        </authorList>
    </citation>
    <scope>NUCLEOTIDE SEQUENCE [LARGE SCALE GENOMIC DNA]</scope>
    <source>
        <strain evidence="2 3">DSM 18850</strain>
    </source>
</reference>